<accession>A0A2U1URZ3</accession>
<evidence type="ECO:0000313" key="7">
    <source>
        <dbReference type="Proteomes" id="UP000295985"/>
    </source>
</evidence>
<name>A0A2U1URZ3_9GAMM</name>
<dbReference type="InterPro" id="IPR050810">
    <property type="entry name" value="Bact_Secretion_Sys_Channel"/>
</dbReference>
<evidence type="ECO:0000256" key="1">
    <source>
        <dbReference type="RuleBase" id="RU004003"/>
    </source>
</evidence>
<dbReference type="InterPro" id="IPR032789">
    <property type="entry name" value="T2SS-T3SS_pil_N"/>
</dbReference>
<dbReference type="GO" id="GO:0015627">
    <property type="term" value="C:type II protein secretion system complex"/>
    <property type="evidence" value="ECO:0007669"/>
    <property type="project" value="TreeGrafter"/>
</dbReference>
<dbReference type="OrthoDB" id="9779724at2"/>
<organism evidence="5 7">
    <name type="scientific">Brenneria nigrifluens DSM 30175 = ATCC 13028</name>
    <dbReference type="NCBI Taxonomy" id="1121120"/>
    <lineage>
        <taxon>Bacteria</taxon>
        <taxon>Pseudomonadati</taxon>
        <taxon>Pseudomonadota</taxon>
        <taxon>Gammaproteobacteria</taxon>
        <taxon>Enterobacterales</taxon>
        <taxon>Pectobacteriaceae</taxon>
        <taxon>Brenneria</taxon>
    </lineage>
</organism>
<evidence type="ECO:0000313" key="8">
    <source>
        <dbReference type="Proteomes" id="UP000303847"/>
    </source>
</evidence>
<dbReference type="Proteomes" id="UP000295985">
    <property type="component" value="Unassembled WGS sequence"/>
</dbReference>
<proteinExistence type="inferred from homology"/>
<dbReference type="PRINTS" id="PR00811">
    <property type="entry name" value="BCTERIALGSPD"/>
</dbReference>
<gene>
    <name evidence="5" type="ORF">DDT54_09855</name>
    <name evidence="6" type="ORF">EH206_18345</name>
</gene>
<dbReference type="PANTHER" id="PTHR30332:SF17">
    <property type="entry name" value="TYPE IV PILIATION SYSTEM PROTEIN DR_0774-RELATED"/>
    <property type="match status" value="1"/>
</dbReference>
<evidence type="ECO:0000259" key="3">
    <source>
        <dbReference type="Pfam" id="PF00263"/>
    </source>
</evidence>
<evidence type="ECO:0000256" key="2">
    <source>
        <dbReference type="SAM" id="MobiDB-lite"/>
    </source>
</evidence>
<feature type="domain" description="Type II/III secretion system secretin-like" evidence="3">
    <location>
        <begin position="282"/>
        <end position="443"/>
    </location>
</feature>
<protein>
    <submittedName>
        <fullName evidence="5">Type II and III secretion system protein family protein</fullName>
    </submittedName>
</protein>
<dbReference type="Proteomes" id="UP000303847">
    <property type="component" value="Chromosome"/>
</dbReference>
<reference evidence="5 7" key="1">
    <citation type="submission" date="2018-04" db="EMBL/GenBank/DDBJ databases">
        <title>Brenneria corticis sp.nov.</title>
        <authorList>
            <person name="Li Y."/>
        </authorList>
    </citation>
    <scope>NUCLEOTIDE SEQUENCE [LARGE SCALE GENOMIC DNA]</scope>
    <source>
        <strain evidence="5 7">LMG 2694</strain>
    </source>
</reference>
<dbReference type="InterPro" id="IPR004846">
    <property type="entry name" value="T2SS/T3SS_dom"/>
</dbReference>
<evidence type="ECO:0000259" key="4">
    <source>
        <dbReference type="Pfam" id="PF13629"/>
    </source>
</evidence>
<dbReference type="AlphaFoldDB" id="A0A2U1URZ3"/>
<dbReference type="EMBL" id="CP034036">
    <property type="protein sequence ID" value="QCR05959.1"/>
    <property type="molecule type" value="Genomic_DNA"/>
</dbReference>
<evidence type="ECO:0000313" key="5">
    <source>
        <dbReference type="EMBL" id="PWC24361.1"/>
    </source>
</evidence>
<evidence type="ECO:0000313" key="6">
    <source>
        <dbReference type="EMBL" id="QCR05959.1"/>
    </source>
</evidence>
<dbReference type="PRINTS" id="PR01032">
    <property type="entry name" value="PHAGEIV"/>
</dbReference>
<dbReference type="Pfam" id="PF13629">
    <property type="entry name" value="T2SS-T3SS_pil_N"/>
    <property type="match status" value="1"/>
</dbReference>
<comment type="similarity">
    <text evidence="1">Belongs to the bacterial secretin family.</text>
</comment>
<dbReference type="Pfam" id="PF00263">
    <property type="entry name" value="Secretin"/>
    <property type="match status" value="1"/>
</dbReference>
<dbReference type="GO" id="GO:0009306">
    <property type="term" value="P:protein secretion"/>
    <property type="evidence" value="ECO:0007669"/>
    <property type="project" value="InterPro"/>
</dbReference>
<feature type="compositionally biased region" description="Gly residues" evidence="2">
    <location>
        <begin position="174"/>
        <end position="184"/>
    </location>
</feature>
<feature type="region of interest" description="Disordered" evidence="2">
    <location>
        <begin position="169"/>
        <end position="190"/>
    </location>
</feature>
<dbReference type="RefSeq" id="WP_009114371.1">
    <property type="nucleotide sequence ID" value="NZ_CP034036.1"/>
</dbReference>
<dbReference type="PANTHER" id="PTHR30332">
    <property type="entry name" value="PROBABLE GENERAL SECRETION PATHWAY PROTEIN D"/>
    <property type="match status" value="1"/>
</dbReference>
<sequence length="474" mass="49363">MTMFSLFLKSDFWDTGKRLLAACWLAMLMPVTVCAAGISEVAETNVVHMTVHQGRLLQLDGLPDSVLVADPEIASFELPSPGNLFIYAKSVGSTTLYAMDENGNVINAIRIVSEHDLKALRERLKREFPAADIQLEAGIPSGVIVRGSVDTPQDAKRVIDSVQAYIAASSSSPSGGGGGGGQGLPGSSETSGKVINQLKIKTPSQINIRVRVVEVSRNLTHELGFNWDASLNRGSANFGLGTGTVSGFFDSSTGAFTGVEGSSFFGANVGGGEGSLSGLLSAMNKQGMASILAEPNLTAMSGETAAFAAGGEVPVVIITNNNVNIDYKSYGVILRMTPTLLSANRISLHIAPEVSELTSVGSVQLEGGSTIPALTVRRADTTVELASGQSFALAGMLRSANSQTVTGVPGLSSIPVIGRAFENESTSHEETELVIIATAYVVEPVNAGDLQTPGQGVKTLDSVMPSYGAVGYLY</sequence>
<feature type="domain" description="Pilus formation protein N-terminal" evidence="4">
    <location>
        <begin position="45"/>
        <end position="112"/>
    </location>
</feature>
<keyword evidence="8" id="KW-1185">Reference proteome</keyword>
<dbReference type="InterPro" id="IPR001775">
    <property type="entry name" value="GspD/PilQ"/>
</dbReference>
<reference evidence="6 8" key="2">
    <citation type="submission" date="2018-11" db="EMBL/GenBank/DDBJ databases">
        <title>Genome sequences of Brenneria nigrifluens and Brenneria rubrifaciens.</title>
        <authorList>
            <person name="Poret-Peterson A.T."/>
            <person name="McClean A.E."/>
            <person name="Kluepfel D.A."/>
        </authorList>
    </citation>
    <scope>NUCLEOTIDE SEQUENCE [LARGE SCALE GENOMIC DNA]</scope>
    <source>
        <strain evidence="6 8">ATCC 13028</strain>
    </source>
</reference>
<dbReference type="EMBL" id="QDKK01000014">
    <property type="protein sequence ID" value="PWC24361.1"/>
    <property type="molecule type" value="Genomic_DNA"/>
</dbReference>